<protein>
    <submittedName>
        <fullName evidence="3">DUF4136 domain-containing protein</fullName>
    </submittedName>
</protein>
<dbReference type="Gene3D" id="3.30.160.670">
    <property type="match status" value="1"/>
</dbReference>
<evidence type="ECO:0000313" key="4">
    <source>
        <dbReference type="Proteomes" id="UP000598820"/>
    </source>
</evidence>
<feature type="signal peptide" evidence="1">
    <location>
        <begin position="1"/>
        <end position="22"/>
    </location>
</feature>
<accession>A0A926XWJ7</accession>
<sequence length="190" mass="21639">MKLKGIISSLFVVGTLASCAPAITVKYDYDPKVNVRQFATYRIEADRQRNADPIVGSNLNQRRIADALDQSLKSRGYKPVTQGEADLIVRFFMDSKDKQQIQSNNMYSPYSWGWYGGMGNNVYSRQYEENRVVVNVSDARTNDIIWQGWATGQLNSRNKERDRDQAFRETVTSIMKNFPESAGQDYGAAR</sequence>
<feature type="chain" id="PRO_5037449585" evidence="1">
    <location>
        <begin position="23"/>
        <end position="190"/>
    </location>
</feature>
<keyword evidence="4" id="KW-1185">Reference proteome</keyword>
<dbReference type="Pfam" id="PF13590">
    <property type="entry name" value="DUF4136"/>
    <property type="match status" value="1"/>
</dbReference>
<gene>
    <name evidence="3" type="ORF">IC229_00545</name>
</gene>
<evidence type="ECO:0000259" key="2">
    <source>
        <dbReference type="Pfam" id="PF13590"/>
    </source>
</evidence>
<dbReference type="Proteomes" id="UP000598820">
    <property type="component" value="Unassembled WGS sequence"/>
</dbReference>
<proteinExistence type="predicted"/>
<dbReference type="AlphaFoldDB" id="A0A926XWJ7"/>
<evidence type="ECO:0000256" key="1">
    <source>
        <dbReference type="SAM" id="SignalP"/>
    </source>
</evidence>
<dbReference type="EMBL" id="JACWZY010000001">
    <property type="protein sequence ID" value="MBD2699107.1"/>
    <property type="molecule type" value="Genomic_DNA"/>
</dbReference>
<keyword evidence="1" id="KW-0732">Signal</keyword>
<dbReference type="PROSITE" id="PS51257">
    <property type="entry name" value="PROKAR_LIPOPROTEIN"/>
    <property type="match status" value="1"/>
</dbReference>
<organism evidence="3 4">
    <name type="scientific">Spirosoma profusum</name>
    <dbReference type="NCBI Taxonomy" id="2771354"/>
    <lineage>
        <taxon>Bacteria</taxon>
        <taxon>Pseudomonadati</taxon>
        <taxon>Bacteroidota</taxon>
        <taxon>Cytophagia</taxon>
        <taxon>Cytophagales</taxon>
        <taxon>Cytophagaceae</taxon>
        <taxon>Spirosoma</taxon>
    </lineage>
</organism>
<dbReference type="RefSeq" id="WP_190884971.1">
    <property type="nucleotide sequence ID" value="NZ_JACWZY010000001.1"/>
</dbReference>
<name>A0A926XWJ7_9BACT</name>
<feature type="domain" description="DUF4136" evidence="2">
    <location>
        <begin position="25"/>
        <end position="179"/>
    </location>
</feature>
<dbReference type="InterPro" id="IPR025411">
    <property type="entry name" value="DUF4136"/>
</dbReference>
<reference evidence="3" key="1">
    <citation type="submission" date="2020-09" db="EMBL/GenBank/DDBJ databases">
        <authorList>
            <person name="Kim M.K."/>
        </authorList>
    </citation>
    <scope>NUCLEOTIDE SEQUENCE</scope>
    <source>
        <strain evidence="3">BT702</strain>
    </source>
</reference>
<evidence type="ECO:0000313" key="3">
    <source>
        <dbReference type="EMBL" id="MBD2699107.1"/>
    </source>
</evidence>
<comment type="caution">
    <text evidence="3">The sequence shown here is derived from an EMBL/GenBank/DDBJ whole genome shotgun (WGS) entry which is preliminary data.</text>
</comment>